<comment type="caution">
    <text evidence="2">The sequence shown here is derived from an EMBL/GenBank/DDBJ whole genome shotgun (WGS) entry which is preliminary data.</text>
</comment>
<feature type="compositionally biased region" description="Polar residues" evidence="1">
    <location>
        <begin position="216"/>
        <end position="229"/>
    </location>
</feature>
<sequence length="456" mass="50039">MPRPAIKRNRLTAKALHSSKPKQAQDSSRDSLSSREISRSPQNDAVGSSRLAHSADPSEIIRQLRNQTPLGKSHEFAIASSPGTEQGATGSRPPTRARGYSSTLSIAGRKGDPNSRVPGTPAFESSILSNFRRRPRQASILQMMQDEDGSSEYDDDDFLGGLSPEDESTPLNITRGKSLVLRLAPSSPVKPSFPSSGKSSKRKRTIDAQAPLSPLAVTSSNPGSPTSHSNIRERESSTVPPPSLQSPAAFSETMAPPMSSPVPDLTREVSTPVSDRTPSRSKQSQTRRARKPSKNEAYVPTAALQDKLLPRRRYRRAARVGAFGIEVVSDSDDDRSLANEDEDELSFLPMRGRSQTRRKPAIISKPKSGDIAKQLGTNVREEVDVDNENELAEISSPLSSALDSDAFDSDFHLEQQTPKHYLSEELRLQALKFAEVDKWQMEFEDVITVQENGEFR</sequence>
<feature type="compositionally biased region" description="Basic residues" evidence="1">
    <location>
        <begin position="1"/>
        <end position="11"/>
    </location>
</feature>
<dbReference type="EMBL" id="JBFXLU010000094">
    <property type="protein sequence ID" value="KAL2842959.1"/>
    <property type="molecule type" value="Genomic_DNA"/>
</dbReference>
<evidence type="ECO:0000313" key="2">
    <source>
        <dbReference type="EMBL" id="KAL2842959.1"/>
    </source>
</evidence>
<accession>A0ABR4JSH3</accession>
<proteinExistence type="predicted"/>
<reference evidence="2 3" key="1">
    <citation type="submission" date="2024-07" db="EMBL/GenBank/DDBJ databases">
        <title>Section-level genome sequencing and comparative genomics of Aspergillus sections Usti and Cavernicolus.</title>
        <authorList>
            <consortium name="Lawrence Berkeley National Laboratory"/>
            <person name="Nybo J.L."/>
            <person name="Vesth T.C."/>
            <person name="Theobald S."/>
            <person name="Frisvad J.C."/>
            <person name="Larsen T.O."/>
            <person name="Kjaerboelling I."/>
            <person name="Rothschild-Mancinelli K."/>
            <person name="Lyhne E.K."/>
            <person name="Kogle M.E."/>
            <person name="Barry K."/>
            <person name="Clum A."/>
            <person name="Na H."/>
            <person name="Ledsgaard L."/>
            <person name="Lin J."/>
            <person name="Lipzen A."/>
            <person name="Kuo A."/>
            <person name="Riley R."/>
            <person name="Mondo S."/>
            <person name="Labutti K."/>
            <person name="Haridas S."/>
            <person name="Pangalinan J."/>
            <person name="Salamov A.A."/>
            <person name="Simmons B.A."/>
            <person name="Magnuson J.K."/>
            <person name="Chen J."/>
            <person name="Drula E."/>
            <person name="Henrissat B."/>
            <person name="Wiebenga A."/>
            <person name="Lubbers R.J."/>
            <person name="Gomes A.C."/>
            <person name="Makela M.R."/>
            <person name="Stajich J."/>
            <person name="Grigoriev I.V."/>
            <person name="Mortensen U.H."/>
            <person name="De Vries R.P."/>
            <person name="Baker S.E."/>
            <person name="Andersen M.R."/>
        </authorList>
    </citation>
    <scope>NUCLEOTIDE SEQUENCE [LARGE SCALE GENOMIC DNA]</scope>
    <source>
        <strain evidence="2 3">CBS 123904</strain>
    </source>
</reference>
<name>A0ABR4JSH3_9EURO</name>
<feature type="compositionally biased region" description="Low complexity" evidence="1">
    <location>
        <begin position="185"/>
        <end position="198"/>
    </location>
</feature>
<feature type="compositionally biased region" description="Acidic residues" evidence="1">
    <location>
        <begin position="330"/>
        <end position="345"/>
    </location>
</feature>
<dbReference type="Proteomes" id="UP001610446">
    <property type="component" value="Unassembled WGS sequence"/>
</dbReference>
<feature type="compositionally biased region" description="Polar residues" evidence="1">
    <location>
        <begin position="268"/>
        <end position="284"/>
    </location>
</feature>
<evidence type="ECO:0000313" key="3">
    <source>
        <dbReference type="Proteomes" id="UP001610446"/>
    </source>
</evidence>
<protein>
    <submittedName>
        <fullName evidence="2">Uncharacterized protein</fullName>
    </submittedName>
</protein>
<organism evidence="2 3">
    <name type="scientific">Aspergillus pseudoustus</name>
    <dbReference type="NCBI Taxonomy" id="1810923"/>
    <lineage>
        <taxon>Eukaryota</taxon>
        <taxon>Fungi</taxon>
        <taxon>Dikarya</taxon>
        <taxon>Ascomycota</taxon>
        <taxon>Pezizomycotina</taxon>
        <taxon>Eurotiomycetes</taxon>
        <taxon>Eurotiomycetidae</taxon>
        <taxon>Eurotiales</taxon>
        <taxon>Aspergillaceae</taxon>
        <taxon>Aspergillus</taxon>
        <taxon>Aspergillus subgen. Nidulantes</taxon>
    </lineage>
</organism>
<evidence type="ECO:0000256" key="1">
    <source>
        <dbReference type="SAM" id="MobiDB-lite"/>
    </source>
</evidence>
<feature type="region of interest" description="Disordered" evidence="1">
    <location>
        <begin position="330"/>
        <end position="369"/>
    </location>
</feature>
<keyword evidence="3" id="KW-1185">Reference proteome</keyword>
<feature type="region of interest" description="Disordered" evidence="1">
    <location>
        <begin position="1"/>
        <end position="302"/>
    </location>
</feature>
<feature type="compositionally biased region" description="Basic and acidic residues" evidence="1">
    <location>
        <begin position="27"/>
        <end position="38"/>
    </location>
</feature>
<feature type="compositionally biased region" description="Acidic residues" evidence="1">
    <location>
        <begin position="145"/>
        <end position="168"/>
    </location>
</feature>
<gene>
    <name evidence="2" type="ORF">BJY01DRAFT_198937</name>
</gene>